<organism evidence="2 3">
    <name type="scientific">Solanum bulbocastanum</name>
    <name type="common">Wild potato</name>
    <dbReference type="NCBI Taxonomy" id="147425"/>
    <lineage>
        <taxon>Eukaryota</taxon>
        <taxon>Viridiplantae</taxon>
        <taxon>Streptophyta</taxon>
        <taxon>Embryophyta</taxon>
        <taxon>Tracheophyta</taxon>
        <taxon>Spermatophyta</taxon>
        <taxon>Magnoliopsida</taxon>
        <taxon>eudicotyledons</taxon>
        <taxon>Gunneridae</taxon>
        <taxon>Pentapetalae</taxon>
        <taxon>asterids</taxon>
        <taxon>lamiids</taxon>
        <taxon>Solanales</taxon>
        <taxon>Solanaceae</taxon>
        <taxon>Solanoideae</taxon>
        <taxon>Solaneae</taxon>
        <taxon>Solanum</taxon>
    </lineage>
</organism>
<feature type="compositionally biased region" description="Basic and acidic residues" evidence="1">
    <location>
        <begin position="54"/>
        <end position="65"/>
    </location>
</feature>
<name>A0AAN8YGJ8_SOLBU</name>
<feature type="region of interest" description="Disordered" evidence="1">
    <location>
        <begin position="21"/>
        <end position="88"/>
    </location>
</feature>
<reference evidence="2 3" key="1">
    <citation type="submission" date="2024-02" db="EMBL/GenBank/DDBJ databases">
        <title>de novo genome assembly of Solanum bulbocastanum strain 11H21.</title>
        <authorList>
            <person name="Hosaka A.J."/>
        </authorList>
    </citation>
    <scope>NUCLEOTIDE SEQUENCE [LARGE SCALE GENOMIC DNA]</scope>
    <source>
        <tissue evidence="2">Young leaves</tissue>
    </source>
</reference>
<evidence type="ECO:0000256" key="1">
    <source>
        <dbReference type="SAM" id="MobiDB-lite"/>
    </source>
</evidence>
<accession>A0AAN8YGJ8</accession>
<dbReference type="EMBL" id="JBANQN010000004">
    <property type="protein sequence ID" value="KAK6791562.1"/>
    <property type="molecule type" value="Genomic_DNA"/>
</dbReference>
<keyword evidence="3" id="KW-1185">Reference proteome</keyword>
<proteinExistence type="predicted"/>
<evidence type="ECO:0000313" key="3">
    <source>
        <dbReference type="Proteomes" id="UP001371456"/>
    </source>
</evidence>
<feature type="compositionally biased region" description="Polar residues" evidence="1">
    <location>
        <begin position="72"/>
        <end position="85"/>
    </location>
</feature>
<protein>
    <submittedName>
        <fullName evidence="2">Uncharacterized protein</fullName>
    </submittedName>
</protein>
<comment type="caution">
    <text evidence="2">The sequence shown here is derived from an EMBL/GenBank/DDBJ whole genome shotgun (WGS) entry which is preliminary data.</text>
</comment>
<dbReference type="Proteomes" id="UP001371456">
    <property type="component" value="Unassembled WGS sequence"/>
</dbReference>
<sequence>MNSKKKQGLFQNGLMIDGVKAVHGPEPVKGSNKDEEQQIDGVKAISPETVNGSNKDEGKQLDGEKTVCSPEPINSSSKAEQQINGPDNDFVSILQGECFPLKAEVTEKESTGPEPIGDATDHQGLKFNDSPLLWN</sequence>
<evidence type="ECO:0000313" key="2">
    <source>
        <dbReference type="EMBL" id="KAK6791562.1"/>
    </source>
</evidence>
<feature type="region of interest" description="Disordered" evidence="1">
    <location>
        <begin position="102"/>
        <end position="135"/>
    </location>
</feature>
<gene>
    <name evidence="2" type="ORF">RDI58_010643</name>
</gene>
<dbReference type="AlphaFoldDB" id="A0AAN8YGJ8"/>